<dbReference type="Pfam" id="PF13802">
    <property type="entry name" value="Gal_mutarotas_2"/>
    <property type="match status" value="1"/>
</dbReference>
<evidence type="ECO:0000259" key="3">
    <source>
        <dbReference type="Pfam" id="PF01055"/>
    </source>
</evidence>
<dbReference type="Pfam" id="PF21365">
    <property type="entry name" value="Glyco_hydro_31_3rd"/>
    <property type="match status" value="1"/>
</dbReference>
<keyword evidence="7" id="KW-0808">Transferase</keyword>
<dbReference type="InterPro" id="IPR013780">
    <property type="entry name" value="Glyco_hydro_b"/>
</dbReference>
<dbReference type="Pfam" id="PF18962">
    <property type="entry name" value="Por_Secre_tail"/>
    <property type="match status" value="1"/>
</dbReference>
<dbReference type="STRING" id="651661.SAMN05660293_03428"/>
<evidence type="ECO:0000256" key="2">
    <source>
        <dbReference type="RuleBase" id="RU361185"/>
    </source>
</evidence>
<dbReference type="Proteomes" id="UP000190897">
    <property type="component" value="Unassembled WGS sequence"/>
</dbReference>
<dbReference type="NCBIfam" id="TIGR04183">
    <property type="entry name" value="Por_Secre_tail"/>
    <property type="match status" value="1"/>
</dbReference>
<feature type="domain" description="Glycoside hydrolase family 31 N-terminal" evidence="4">
    <location>
        <begin position="45"/>
        <end position="200"/>
    </location>
</feature>
<sequence>MIYKYFFVLIFVLAGKLSFGQGAGNFISYEKGKGSLTIQGTRGTMYIQSFSPEIFKIQLLPSKSSPSLDSSFSVVLPPLSEIQSTIETSNSIEIRSGKCTLVIDKFPLNVALKSGNDITIKETRGFVQTRDSVSFLFSINPKDVFHGAGSRPFGPDLNRKAFDFYNTWEYAYYDQATGLSQSFNVPFIISSHKYGLLFDTDRPGSMRMYIGAVDSTLLRVESVSTGKWAYYLIHGNNNDEILANYTLLTGRQPLPPRWAFGYIQSKSGYKNESEATVAVTKLQNQGFPLDALALDMHWYGDESLRGNVDWDAKNWPKPAEMIKNLSEKGVKTILVAEPYISTRSVNYKPAEAALLFVKKPGTNNTYIQTVGSTTVGLLDIFKPAAQSWLWEKYKKLADQGIAGWWSDKTEPDVHARDAIHELGNAFQIHNLYPLFWSKTFYNNFTKDFPNKRIFSLSRSGWAGSQRYGVLPWSGDVGRYWAGLRLQIPIITQAGMSGLAYMHSDVGGTVTMSDKTDKDEELDLRWFQFATFTPILRSSGQRENVEPFNLSEPFYSTVKKYANIRYQLLPYIYSLAWKNSVSGRPICLPMDYFINSKALANLNDQYFFGENLLIAPVLLHGMPSRQVVLPPGKWFNLWTSEVHNGNADIFPKVNVDHIPVYAKGGSFIPFATSTTKKSTGFYNSDSLTIKFFQDISVPTSEFTMFHDDGIDPNSLGKAQYELIHFEGKVSNDHVNVTIERTKSFDKSLAKRHLIFDIENVTSAPLSMMLNGKAIPIVYLINELKNGTAYYDLLKRQLKVQFDWDCNVTANISVLREGLSVITGSEPGLNSKVLNVFPNPGRAPLSVEISIPESGFYELDIYNLAGKSVYKQSLGQHSKGKVLDLSLDLQLSGGAYLVRLRNSQGQFFTRKIVIQ</sequence>
<dbReference type="SUPFAM" id="SSF51011">
    <property type="entry name" value="Glycosyl hydrolase domain"/>
    <property type="match status" value="1"/>
</dbReference>
<dbReference type="InterPro" id="IPR000322">
    <property type="entry name" value="Glyco_hydro_31_TIM"/>
</dbReference>
<dbReference type="GO" id="GO:0004553">
    <property type="term" value="F:hydrolase activity, hydrolyzing O-glycosyl compounds"/>
    <property type="evidence" value="ECO:0007669"/>
    <property type="project" value="InterPro"/>
</dbReference>
<comment type="similarity">
    <text evidence="1 2">Belongs to the glycosyl hydrolase 31 family.</text>
</comment>
<feature type="domain" description="Secretion system C-terminal sorting" evidence="5">
    <location>
        <begin position="834"/>
        <end position="912"/>
    </location>
</feature>
<evidence type="ECO:0000259" key="5">
    <source>
        <dbReference type="Pfam" id="PF18962"/>
    </source>
</evidence>
<dbReference type="InterPro" id="IPR011013">
    <property type="entry name" value="Gal_mutarotase_sf_dom"/>
</dbReference>
<dbReference type="GO" id="GO:0030246">
    <property type="term" value="F:carbohydrate binding"/>
    <property type="evidence" value="ECO:0007669"/>
    <property type="project" value="InterPro"/>
</dbReference>
<dbReference type="SUPFAM" id="SSF74650">
    <property type="entry name" value="Galactose mutarotase-like"/>
    <property type="match status" value="1"/>
</dbReference>
<dbReference type="SUPFAM" id="SSF51445">
    <property type="entry name" value="(Trans)glycosidases"/>
    <property type="match status" value="1"/>
</dbReference>
<dbReference type="Pfam" id="PF01055">
    <property type="entry name" value="Glyco_hydro_31_2nd"/>
    <property type="match status" value="1"/>
</dbReference>
<dbReference type="InterPro" id="IPR017853">
    <property type="entry name" value="GH"/>
</dbReference>
<dbReference type="OrthoDB" id="176168at2"/>
<reference evidence="8" key="1">
    <citation type="submission" date="2017-02" db="EMBL/GenBank/DDBJ databases">
        <authorList>
            <person name="Varghese N."/>
            <person name="Submissions S."/>
        </authorList>
    </citation>
    <scope>NUCLEOTIDE SEQUENCE [LARGE SCALE GENOMIC DNA]</scope>
    <source>
        <strain evidence="8">DSM 22270</strain>
    </source>
</reference>
<feature type="domain" description="Glycoside hydrolase family 31 TIM barrel" evidence="3">
    <location>
        <begin position="253"/>
        <end position="574"/>
    </location>
</feature>
<evidence type="ECO:0000259" key="6">
    <source>
        <dbReference type="Pfam" id="PF21365"/>
    </source>
</evidence>
<evidence type="ECO:0000259" key="4">
    <source>
        <dbReference type="Pfam" id="PF13802"/>
    </source>
</evidence>
<dbReference type="AlphaFoldDB" id="A0A1T5FUE2"/>
<dbReference type="InterPro" id="IPR026444">
    <property type="entry name" value="Secre_tail"/>
</dbReference>
<dbReference type="Gene3D" id="2.60.40.1180">
    <property type="entry name" value="Golgi alpha-mannosidase II"/>
    <property type="match status" value="2"/>
</dbReference>
<dbReference type="InterPro" id="IPR025887">
    <property type="entry name" value="Glyco_hydro_31_N_dom"/>
</dbReference>
<dbReference type="RefSeq" id="WP_082215942.1">
    <property type="nucleotide sequence ID" value="NZ_FUZA01000004.1"/>
</dbReference>
<evidence type="ECO:0000256" key="1">
    <source>
        <dbReference type="ARBA" id="ARBA00007806"/>
    </source>
</evidence>
<organism evidence="7 8">
    <name type="scientific">Dyadobacter psychrophilus</name>
    <dbReference type="NCBI Taxonomy" id="651661"/>
    <lineage>
        <taxon>Bacteria</taxon>
        <taxon>Pseudomonadati</taxon>
        <taxon>Bacteroidota</taxon>
        <taxon>Cytophagia</taxon>
        <taxon>Cytophagales</taxon>
        <taxon>Spirosomataceae</taxon>
        <taxon>Dyadobacter</taxon>
    </lineage>
</organism>
<dbReference type="PANTHER" id="PTHR43863">
    <property type="entry name" value="HYDROLASE, PUTATIVE (AFU_ORTHOLOGUE AFUA_1G03140)-RELATED"/>
    <property type="match status" value="1"/>
</dbReference>
<accession>A0A1T5FUE2</accession>
<dbReference type="Gene3D" id="2.60.40.1760">
    <property type="entry name" value="glycosyl hydrolase (family 31)"/>
    <property type="match status" value="1"/>
</dbReference>
<dbReference type="CDD" id="cd14752">
    <property type="entry name" value="GH31_N"/>
    <property type="match status" value="1"/>
</dbReference>
<dbReference type="InterPro" id="IPR048395">
    <property type="entry name" value="Glyco_hydro_31_C"/>
</dbReference>
<dbReference type="PANTHER" id="PTHR43863:SF2">
    <property type="entry name" value="MALTASE-GLUCOAMYLASE"/>
    <property type="match status" value="1"/>
</dbReference>
<keyword evidence="2" id="KW-0326">Glycosidase</keyword>
<evidence type="ECO:0000313" key="7">
    <source>
        <dbReference type="EMBL" id="SKB99786.1"/>
    </source>
</evidence>
<protein>
    <submittedName>
        <fullName evidence="7">Oligosaccharide 4-alpha-D-glucosyltransferase</fullName>
    </submittedName>
</protein>
<feature type="domain" description="Glycosyl hydrolase family 31 C-terminal" evidence="6">
    <location>
        <begin position="587"/>
        <end position="667"/>
    </location>
</feature>
<keyword evidence="8" id="KW-1185">Reference proteome</keyword>
<keyword evidence="2" id="KW-0378">Hydrolase</keyword>
<dbReference type="InterPro" id="IPR051816">
    <property type="entry name" value="Glycosyl_Hydrolase_31"/>
</dbReference>
<dbReference type="EMBL" id="FUZA01000004">
    <property type="protein sequence ID" value="SKB99786.1"/>
    <property type="molecule type" value="Genomic_DNA"/>
</dbReference>
<evidence type="ECO:0000313" key="8">
    <source>
        <dbReference type="Proteomes" id="UP000190897"/>
    </source>
</evidence>
<proteinExistence type="inferred from homology"/>
<gene>
    <name evidence="7" type="ORF">SAMN05660293_03428</name>
</gene>
<dbReference type="GO" id="GO:0016740">
    <property type="term" value="F:transferase activity"/>
    <property type="evidence" value="ECO:0007669"/>
    <property type="project" value="UniProtKB-KW"/>
</dbReference>
<dbReference type="Gene3D" id="3.20.20.80">
    <property type="entry name" value="Glycosidases"/>
    <property type="match status" value="1"/>
</dbReference>
<name>A0A1T5FUE2_9BACT</name>
<dbReference type="GO" id="GO:0005975">
    <property type="term" value="P:carbohydrate metabolic process"/>
    <property type="evidence" value="ECO:0007669"/>
    <property type="project" value="InterPro"/>
</dbReference>